<dbReference type="SUPFAM" id="SSF54637">
    <property type="entry name" value="Thioesterase/thiol ester dehydrase-isomerase"/>
    <property type="match status" value="2"/>
</dbReference>
<dbReference type="Proteomes" id="UP000260649">
    <property type="component" value="Unassembled WGS sequence"/>
</dbReference>
<dbReference type="GO" id="GO:0004300">
    <property type="term" value="F:enoyl-CoA hydratase activity"/>
    <property type="evidence" value="ECO:0007669"/>
    <property type="project" value="TreeGrafter"/>
</dbReference>
<protein>
    <submittedName>
        <fullName evidence="3">Uncharacterized protein</fullName>
    </submittedName>
</protein>
<proteinExistence type="predicted"/>
<dbReference type="GO" id="GO:0003857">
    <property type="term" value="F:(3S)-3-hydroxyacyl-CoA dehydrogenase (NAD+) activity"/>
    <property type="evidence" value="ECO:0007669"/>
    <property type="project" value="TreeGrafter"/>
</dbReference>
<dbReference type="Pfam" id="PF01575">
    <property type="entry name" value="MaoC_dehydratas"/>
    <property type="match status" value="1"/>
</dbReference>
<dbReference type="OrthoDB" id="9801625at2"/>
<reference evidence="3 4" key="1">
    <citation type="submission" date="2018-07" db="EMBL/GenBank/DDBJ databases">
        <title>GABA Modulating Bacteria of the Human Gut Microbiota.</title>
        <authorList>
            <person name="Strandwitz P."/>
            <person name="Kim K.H."/>
            <person name="Terekhova D."/>
            <person name="Liu J.K."/>
            <person name="Sharma A."/>
            <person name="Levering J."/>
            <person name="Mcdonald D."/>
            <person name="Dietrich D."/>
            <person name="Ramadhar T.R."/>
            <person name="Lekbua A."/>
            <person name="Mroue N."/>
            <person name="Liston C."/>
            <person name="Stewart E.J."/>
            <person name="Dubin M.J."/>
            <person name="Zengler K."/>
            <person name="Knight R."/>
            <person name="Gilbert J.A."/>
            <person name="Clardy J."/>
            <person name="Lewis K."/>
        </authorList>
    </citation>
    <scope>NUCLEOTIDE SEQUENCE [LARGE SCALE GENOMIC DNA]</scope>
    <source>
        <strain evidence="3 4">KLE1738</strain>
    </source>
</reference>
<dbReference type="GO" id="GO:0044594">
    <property type="term" value="F:17-beta-hydroxysteroid dehydrogenase (NAD+) activity"/>
    <property type="evidence" value="ECO:0007669"/>
    <property type="project" value="TreeGrafter"/>
</dbReference>
<keyword evidence="4" id="KW-1185">Reference proteome</keyword>
<dbReference type="RefSeq" id="WP_117142004.1">
    <property type="nucleotide sequence ID" value="NZ_CAKXKJ010000006.1"/>
</dbReference>
<dbReference type="InterPro" id="IPR029069">
    <property type="entry name" value="HotDog_dom_sf"/>
</dbReference>
<dbReference type="InterPro" id="IPR054357">
    <property type="entry name" value="MFE-2_N"/>
</dbReference>
<evidence type="ECO:0000259" key="2">
    <source>
        <dbReference type="Pfam" id="PF22622"/>
    </source>
</evidence>
<dbReference type="GO" id="GO:0006635">
    <property type="term" value="P:fatty acid beta-oxidation"/>
    <property type="evidence" value="ECO:0007669"/>
    <property type="project" value="TreeGrafter"/>
</dbReference>
<feature type="domain" description="MaoC-like" evidence="1">
    <location>
        <begin position="172"/>
        <end position="276"/>
    </location>
</feature>
<evidence type="ECO:0000259" key="1">
    <source>
        <dbReference type="Pfam" id="PF01575"/>
    </source>
</evidence>
<dbReference type="EMBL" id="QQRQ01000006">
    <property type="protein sequence ID" value="RFT06831.1"/>
    <property type="molecule type" value="Genomic_DNA"/>
</dbReference>
<gene>
    <name evidence="3" type="ORF">DV520_05100</name>
</gene>
<comment type="caution">
    <text evidence="3">The sequence shown here is derived from an EMBL/GenBank/DDBJ whole genome shotgun (WGS) entry which is preliminary data.</text>
</comment>
<organism evidence="3 4">
    <name type="scientific">Evtepia gabavorous</name>
    <dbReference type="NCBI Taxonomy" id="2211183"/>
    <lineage>
        <taxon>Bacteria</taxon>
        <taxon>Bacillati</taxon>
        <taxon>Bacillota</taxon>
        <taxon>Clostridia</taxon>
        <taxon>Eubacteriales</taxon>
        <taxon>Evtepia</taxon>
    </lineage>
</organism>
<accession>A0A3E2B4C0</accession>
<dbReference type="InterPro" id="IPR002539">
    <property type="entry name" value="MaoC-like_dom"/>
</dbReference>
<dbReference type="Gene3D" id="3.10.129.10">
    <property type="entry name" value="Hotdog Thioesterase"/>
    <property type="match status" value="2"/>
</dbReference>
<dbReference type="GeneID" id="97995112"/>
<evidence type="ECO:0000313" key="4">
    <source>
        <dbReference type="Proteomes" id="UP000260649"/>
    </source>
</evidence>
<evidence type="ECO:0000313" key="3">
    <source>
        <dbReference type="EMBL" id="RFT06831.1"/>
    </source>
</evidence>
<dbReference type="PANTHER" id="PTHR13078:SF56">
    <property type="entry name" value="PEROXISOMAL MULTIFUNCTIONAL ENZYME TYPE 2"/>
    <property type="match status" value="1"/>
</dbReference>
<dbReference type="Pfam" id="PF22622">
    <property type="entry name" value="MFE-2_hydrat-2_N"/>
    <property type="match status" value="1"/>
</dbReference>
<sequence>MTESAREACLQGLATEWRTMTYTWRDCALYALAVGAGGAEPQYTYERDMQAIPTFGATPYWGTVNVTPKLPRPRSIPVLVEEILKPEQSYVNLAYEFLYHRPIPPVKGSFVYRDVLTDLFDRGEGRGMAVRSQVEVFDEGGTLLCTNRCTTLFPTLGGYGGRPMPRGDSPIPDRPADLVERDHIGAAQNLLYRLTGDTNLVHVDRAVAVSRGLDGPFVHDLCAYGYACRLAIAGLFPGQPERLRRMYAAMKTVLYPDTPVELHLWKLAPGRAAFRLCHGTTGKAILDRGELEWDEVV</sequence>
<dbReference type="AlphaFoldDB" id="A0A3E2B4C0"/>
<name>A0A3E2B4C0_9FIRM</name>
<feature type="domain" description="Peroxisomal multifunctional enzyme type 2-like N-terminal" evidence="2">
    <location>
        <begin position="21"/>
        <end position="152"/>
    </location>
</feature>
<dbReference type="PANTHER" id="PTHR13078">
    <property type="entry name" value="PEROXISOMAL MULTIFUNCTIONAL ENZYME TYPE 2-RELATED"/>
    <property type="match status" value="1"/>
</dbReference>